<dbReference type="Pfam" id="PF13231">
    <property type="entry name" value="PMT_2"/>
    <property type="match status" value="1"/>
</dbReference>
<name>A0AAE3FXW2_9EURY</name>
<dbReference type="AlphaFoldDB" id="A0AAE3FXW2"/>
<comment type="caution">
    <text evidence="4">The sequence shown here is derived from an EMBL/GenBank/DDBJ whole genome shotgun (WGS) entry which is preliminary data.</text>
</comment>
<sequence length="657" mass="72590">MRGLADPDRSERTLLVVLGITLLSLAVRLFDLGGRVFHWDEGRVGYWTLRYIETGFFEYSPIIHGPFLPITNGYILSILPATDANARLIVAIVGGLLPLSAWLFRERLRDTEVIALSILLASTPILLYYSRFMRNDILVGGFAFLAFAFAVRAIDTHDIRKLYPAAFFLALSFTTKGNAILYVACFGGALFLALDHKLVRESRQNGSLKTTLRNWITAARSELAKRSGRIHTALWIPLHTLGLAGTFLAVIVFYYTPRPEFHTALREPSQWGWMLHVSTIGAAEKLYDLWFDSGLQGHDYLPYLFDLTETLVYGAGILIVFAVLGFIADGYARADLDTETGSRAIVAFTFYWAVASVIGYPAATDIRAGWTATHVVLPLSIPAAVGLAYTYRVVRNTWQTRTESATSAPSSAQPHATDGGTDTSETVSGEETTETETEHNATPPKARRILGLQRSHALTLTLVSLLLLGAVVGLAAPNAAYWNSTNPDHTEMVQWAQPHNDVKPTLEDVDRVIRHTDTGDSADVLFVGTANPNNADDVTLYLENESTAETKPVGGPAWHSRLPFPWYIERAGGHTESVPPEATADEFVDDAPPVIIARDWDRSCDDEGDRCLDAAFSDDYVAYEHEARLWAYELVFYIDEEALADARAADGLSDRRE</sequence>
<feature type="transmembrane region" description="Helical" evidence="2">
    <location>
        <begin position="62"/>
        <end position="81"/>
    </location>
</feature>
<dbReference type="PANTHER" id="PTHR41710:SF2">
    <property type="entry name" value="GLYCOSYL TRANSFERASE FAMILY 39_83 DOMAIN-CONTAINING PROTEIN"/>
    <property type="match status" value="1"/>
</dbReference>
<dbReference type="InterPro" id="IPR019962">
    <property type="entry name" value="CHP03663"/>
</dbReference>
<reference evidence="4" key="2">
    <citation type="submission" date="2022-02" db="EMBL/GenBank/DDBJ databases">
        <authorList>
            <person name="Elcheninov A.G."/>
            <person name="Sorokin D.Y."/>
            <person name="Kublanov I.V."/>
        </authorList>
    </citation>
    <scope>NUCLEOTIDE SEQUENCE</scope>
    <source>
        <strain evidence="4">AArc-St2</strain>
    </source>
</reference>
<protein>
    <submittedName>
        <fullName evidence="4">TIGR03663 family protein</fullName>
    </submittedName>
</protein>
<feature type="compositionally biased region" description="Low complexity" evidence="1">
    <location>
        <begin position="417"/>
        <end position="430"/>
    </location>
</feature>
<feature type="transmembrane region" description="Helical" evidence="2">
    <location>
        <begin position="137"/>
        <end position="154"/>
    </location>
</feature>
<dbReference type="Proteomes" id="UP001203207">
    <property type="component" value="Unassembled WGS sequence"/>
</dbReference>
<proteinExistence type="predicted"/>
<keyword evidence="5" id="KW-1185">Reference proteome</keyword>
<feature type="transmembrane region" description="Helical" evidence="2">
    <location>
        <begin position="375"/>
        <end position="394"/>
    </location>
</feature>
<dbReference type="PANTHER" id="PTHR41710">
    <property type="entry name" value="GLYCOSYL TRANSFERASE, FAMILY 39"/>
    <property type="match status" value="1"/>
</dbReference>
<feature type="transmembrane region" description="Helical" evidence="2">
    <location>
        <begin position="111"/>
        <end position="130"/>
    </location>
</feature>
<feature type="transmembrane region" description="Helical" evidence="2">
    <location>
        <begin position="166"/>
        <end position="194"/>
    </location>
</feature>
<feature type="compositionally biased region" description="Polar residues" evidence="1">
    <location>
        <begin position="402"/>
        <end position="414"/>
    </location>
</feature>
<evidence type="ECO:0000313" key="5">
    <source>
        <dbReference type="Proteomes" id="UP001203207"/>
    </source>
</evidence>
<feature type="transmembrane region" description="Helical" evidence="2">
    <location>
        <begin position="88"/>
        <end position="105"/>
    </location>
</feature>
<evidence type="ECO:0000259" key="3">
    <source>
        <dbReference type="Pfam" id="PF13231"/>
    </source>
</evidence>
<feature type="transmembrane region" description="Helical" evidence="2">
    <location>
        <begin position="233"/>
        <end position="255"/>
    </location>
</feature>
<keyword evidence="2" id="KW-0812">Transmembrane</keyword>
<keyword evidence="2" id="KW-1133">Transmembrane helix</keyword>
<organism evidence="4 5">
    <name type="scientific">Natronocalculus amylovorans</name>
    <dbReference type="NCBI Taxonomy" id="2917812"/>
    <lineage>
        <taxon>Archaea</taxon>
        <taxon>Methanobacteriati</taxon>
        <taxon>Methanobacteriota</taxon>
        <taxon>Stenosarchaea group</taxon>
        <taxon>Halobacteria</taxon>
        <taxon>Halobacteriales</taxon>
        <taxon>Haloferacaceae</taxon>
        <taxon>Natronocalculus</taxon>
    </lineage>
</organism>
<feature type="transmembrane region" description="Helical" evidence="2">
    <location>
        <begin position="344"/>
        <end position="363"/>
    </location>
</feature>
<gene>
    <name evidence="4" type="ORF">AArcSt2_11535</name>
</gene>
<dbReference type="InterPro" id="IPR038731">
    <property type="entry name" value="RgtA/B/C-like"/>
</dbReference>
<feature type="region of interest" description="Disordered" evidence="1">
    <location>
        <begin position="402"/>
        <end position="445"/>
    </location>
</feature>
<accession>A0AAE3FXW2</accession>
<feature type="transmembrane region" description="Helical" evidence="2">
    <location>
        <begin position="457"/>
        <end position="476"/>
    </location>
</feature>
<evidence type="ECO:0000256" key="1">
    <source>
        <dbReference type="SAM" id="MobiDB-lite"/>
    </source>
</evidence>
<dbReference type="NCBIfam" id="TIGR03663">
    <property type="entry name" value="flippase activity-associated protein Agl23"/>
    <property type="match status" value="1"/>
</dbReference>
<dbReference type="RefSeq" id="WP_250584794.1">
    <property type="nucleotide sequence ID" value="NZ_JAKRVX010000004.1"/>
</dbReference>
<feature type="transmembrane region" description="Helical" evidence="2">
    <location>
        <begin position="12"/>
        <end position="30"/>
    </location>
</feature>
<evidence type="ECO:0000313" key="4">
    <source>
        <dbReference type="EMBL" id="MCL9817577.1"/>
    </source>
</evidence>
<evidence type="ECO:0000256" key="2">
    <source>
        <dbReference type="SAM" id="Phobius"/>
    </source>
</evidence>
<reference evidence="4" key="1">
    <citation type="journal article" date="2022" name="Syst. Appl. Microbiol.">
        <title>Natronocalculus amylovorans gen. nov., sp. nov., and Natranaeroarchaeum aerophilus sp. nov., dominant culturable amylolytic natronoarchaea from hypersaline soda lakes in southwestern Siberia.</title>
        <authorList>
            <person name="Sorokin D.Y."/>
            <person name="Elcheninov A.G."/>
            <person name="Khizhniak T.V."/>
            <person name="Koenen M."/>
            <person name="Bale N.J."/>
            <person name="Damste J.S.S."/>
            <person name="Kublanov I.V."/>
        </authorList>
    </citation>
    <scope>NUCLEOTIDE SEQUENCE</scope>
    <source>
        <strain evidence="4">AArc-St2</strain>
    </source>
</reference>
<keyword evidence="2" id="KW-0472">Membrane</keyword>
<dbReference type="EMBL" id="JAKRVX010000004">
    <property type="protein sequence ID" value="MCL9817577.1"/>
    <property type="molecule type" value="Genomic_DNA"/>
</dbReference>
<feature type="domain" description="Glycosyltransferase RgtA/B/C/D-like" evidence="3">
    <location>
        <begin position="65"/>
        <end position="195"/>
    </location>
</feature>
<feature type="transmembrane region" description="Helical" evidence="2">
    <location>
        <begin position="311"/>
        <end position="332"/>
    </location>
</feature>